<organism evidence="2 3">
    <name type="scientific">Paramuricea clavata</name>
    <name type="common">Red gorgonian</name>
    <name type="synonym">Violescent sea-whip</name>
    <dbReference type="NCBI Taxonomy" id="317549"/>
    <lineage>
        <taxon>Eukaryota</taxon>
        <taxon>Metazoa</taxon>
        <taxon>Cnidaria</taxon>
        <taxon>Anthozoa</taxon>
        <taxon>Octocorallia</taxon>
        <taxon>Malacalcyonacea</taxon>
        <taxon>Plexauridae</taxon>
        <taxon>Paramuricea</taxon>
    </lineage>
</organism>
<feature type="region of interest" description="Disordered" evidence="1">
    <location>
        <begin position="26"/>
        <end position="45"/>
    </location>
</feature>
<dbReference type="Pfam" id="PF02338">
    <property type="entry name" value="OTU"/>
    <property type="match status" value="1"/>
</dbReference>
<dbReference type="SUPFAM" id="SSF54001">
    <property type="entry name" value="Cysteine proteinases"/>
    <property type="match status" value="1"/>
</dbReference>
<dbReference type="OrthoDB" id="415023at2759"/>
<dbReference type="GO" id="GO:0016579">
    <property type="term" value="P:protein deubiquitination"/>
    <property type="evidence" value="ECO:0007669"/>
    <property type="project" value="TreeGrafter"/>
</dbReference>
<dbReference type="GO" id="GO:0004843">
    <property type="term" value="F:cysteine-type deubiquitinase activity"/>
    <property type="evidence" value="ECO:0007669"/>
    <property type="project" value="TreeGrafter"/>
</dbReference>
<gene>
    <name evidence="2" type="ORF">PACLA_8A025467</name>
</gene>
<dbReference type="PROSITE" id="PS50802">
    <property type="entry name" value="OTU"/>
    <property type="match status" value="1"/>
</dbReference>
<name>A0A6S7GWZ4_PARCT</name>
<evidence type="ECO:0000313" key="3">
    <source>
        <dbReference type="Proteomes" id="UP001152795"/>
    </source>
</evidence>
<keyword evidence="3" id="KW-1185">Reference proteome</keyword>
<feature type="compositionally biased region" description="Basic and acidic residues" evidence="1">
    <location>
        <begin position="112"/>
        <end position="121"/>
    </location>
</feature>
<dbReference type="EMBL" id="CACRXK020001618">
    <property type="protein sequence ID" value="CAB3990187.1"/>
    <property type="molecule type" value="Genomic_DNA"/>
</dbReference>
<dbReference type="PANTHER" id="PTHR12419:SF10">
    <property type="entry name" value="DEUBIQUITINASE OTUD6B"/>
    <property type="match status" value="1"/>
</dbReference>
<protein>
    <submittedName>
        <fullName evidence="2">Uncharacterized protein</fullName>
    </submittedName>
</protein>
<evidence type="ECO:0000256" key="1">
    <source>
        <dbReference type="SAM" id="MobiDB-lite"/>
    </source>
</evidence>
<comment type="caution">
    <text evidence="2">The sequence shown here is derived from an EMBL/GenBank/DDBJ whole genome shotgun (WGS) entry which is preliminary data.</text>
</comment>
<evidence type="ECO:0000313" key="2">
    <source>
        <dbReference type="EMBL" id="CAB3990187.1"/>
    </source>
</evidence>
<feature type="compositionally biased region" description="Basic and acidic residues" evidence="1">
    <location>
        <begin position="59"/>
        <end position="68"/>
    </location>
</feature>
<proteinExistence type="predicted"/>
<dbReference type="Proteomes" id="UP001152795">
    <property type="component" value="Unassembled WGS sequence"/>
</dbReference>
<dbReference type="InterPro" id="IPR003323">
    <property type="entry name" value="OTU_dom"/>
</dbReference>
<sequence length="292" mass="33433">MADEDGEITPEEDLILQRQKRERKELQAKVQSLKHSVPKGDKKKKKEITAEIALLEAKLEEKHNKENNESGQNCKKVDNDAGSELLPQINILDINVPEEKKVTRAQKRRDKKAAQEKERQKRIEKAEVENIHSARNVEQEKLKSTLTPMGLIIKEVAPDGHCLYNAIADQLQRQNIQHTYQSLRELAARYMCDHQVDFLPFLIDQQTGDCYTPEAFSQYCQELCETAVWGGQLEIQAMSSALQIPVRIFQAVGPTIEIGQQYNNQEILLSFHHHAYGLGKHYNSVIRIGDEL</sequence>
<dbReference type="AlphaFoldDB" id="A0A6S7GWZ4"/>
<reference evidence="2" key="1">
    <citation type="submission" date="2020-04" db="EMBL/GenBank/DDBJ databases">
        <authorList>
            <person name="Alioto T."/>
            <person name="Alioto T."/>
            <person name="Gomez Garrido J."/>
        </authorList>
    </citation>
    <scope>NUCLEOTIDE SEQUENCE</scope>
    <source>
        <strain evidence="2">A484AB</strain>
    </source>
</reference>
<feature type="region of interest" description="Disordered" evidence="1">
    <location>
        <begin position="102"/>
        <end position="121"/>
    </location>
</feature>
<dbReference type="InterPro" id="IPR050704">
    <property type="entry name" value="Peptidase_C85-like"/>
</dbReference>
<accession>A0A6S7GWZ4</accession>
<feature type="region of interest" description="Disordered" evidence="1">
    <location>
        <begin position="59"/>
        <end position="80"/>
    </location>
</feature>
<dbReference type="InterPro" id="IPR038765">
    <property type="entry name" value="Papain-like_cys_pep_sf"/>
</dbReference>
<dbReference type="PANTHER" id="PTHR12419">
    <property type="entry name" value="OTU DOMAIN CONTAINING PROTEIN"/>
    <property type="match status" value="1"/>
</dbReference>
<dbReference type="CDD" id="cd22748">
    <property type="entry name" value="OTU_OTUD6-like"/>
    <property type="match status" value="1"/>
</dbReference>
<dbReference type="Gene3D" id="3.90.70.80">
    <property type="match status" value="1"/>
</dbReference>